<gene>
    <name evidence="1" type="ORF">XK09_07505</name>
</gene>
<protein>
    <submittedName>
        <fullName evidence="1">Uncharacterized protein</fullName>
    </submittedName>
</protein>
<evidence type="ECO:0000313" key="2">
    <source>
        <dbReference type="Proteomes" id="UP000321599"/>
    </source>
</evidence>
<evidence type="ECO:0000313" key="1">
    <source>
        <dbReference type="EMBL" id="TWO27704.1"/>
    </source>
</evidence>
<accession>A0ABY3G637</accession>
<name>A0ABY3G637_9BACT</name>
<dbReference type="Pfam" id="PF07388">
    <property type="entry name" value="A-2_8-polyST"/>
    <property type="match status" value="1"/>
</dbReference>
<dbReference type="Proteomes" id="UP000321599">
    <property type="component" value="Unassembled WGS sequence"/>
</dbReference>
<reference evidence="1 2" key="1">
    <citation type="submission" date="2019-07" db="EMBL/GenBank/DDBJ databases">
        <title>Rapid identification of Enteric Bacteria from Whole Genome Sequences (WGS) using Average Nucleotide Identity (ANI).</title>
        <authorList>
            <person name="Lane C."/>
        </authorList>
    </citation>
    <scope>NUCLEOTIDE SEQUENCE [LARGE SCALE GENOMIC DNA]</scope>
    <source>
        <strain evidence="1 2">2013D-9588</strain>
    </source>
</reference>
<dbReference type="EMBL" id="VOAV01000031">
    <property type="protein sequence ID" value="TWO27704.1"/>
    <property type="molecule type" value="Genomic_DNA"/>
</dbReference>
<proteinExistence type="predicted"/>
<dbReference type="InterPro" id="IPR010866">
    <property type="entry name" value="A-2_8-polyST"/>
</dbReference>
<organism evidence="1 2">
    <name type="scientific">Campylobacter lanienae</name>
    <dbReference type="NCBI Taxonomy" id="75658"/>
    <lineage>
        <taxon>Bacteria</taxon>
        <taxon>Pseudomonadati</taxon>
        <taxon>Campylobacterota</taxon>
        <taxon>Epsilonproteobacteria</taxon>
        <taxon>Campylobacterales</taxon>
        <taxon>Campylobacteraceae</taxon>
        <taxon>Campylobacter</taxon>
    </lineage>
</organism>
<comment type="caution">
    <text evidence="1">The sequence shown here is derived from an EMBL/GenBank/DDBJ whole genome shotgun (WGS) entry which is preliminary data.</text>
</comment>
<sequence>MSKFTKLIKHPINFFKDMKILHGINKFNNSKAYKNMFVISNLSQLNIIKNIIKYENIKDIVLIIVYAKANLKMPKIVFDEAKKESFDEIILFLLPNSPANLNLRSYIIMNKDFKNLLNLFKPNYLYMLSFEAHYSLLANMAYNSGAKLILIDEGTGTYKDKKDLNLNIIKKSIWQFLKLDDAFKWANNFSKIYALAPESLKENFKADEYIKFSPHINKFDSIDSNTLSLIQKYNITSNDIIYTNQRYIIEAYDFSDTLISILDTISKKLNSKIFIKMHPKDHDTTIKIFKEKLINFENLILILENAFLIEQSIRYTRPKAVISLTSTTLVTTHVVSKNIKCYSIADWFCALVPKTERNLIGINQILDHKEILYKFKNIDFIQDENFEFNQQKNINEEDNSQELYIQNFTNAYDEHKYYKAILNFQLAYDSILSASVNEIVKMLYSLDFENGIKSVNIFIDIFADSIIETKDNKIIPSQKYKILKTLFDIALKHIELGHIQHSFMLLDNIFMLFSLFENHLENDKRSLISILHKTDNELYENLMKFYLASEDKLIFIHNKKKYSQFCDILGKNKIFLKNDILHDKYIIALIQEKQYLKVKHLINEININKNNIDAIINAYYNLSDINGAINILEKYESMINLSNFTTIDMVSKIYESNQNYKKALKYIETIVRYNPSKLTNDLRARKFYILQFINFQDKLNI</sequence>
<keyword evidence="2" id="KW-1185">Reference proteome</keyword>